<dbReference type="AlphaFoldDB" id="A0A518APA5"/>
<dbReference type="PROSITE" id="PS50113">
    <property type="entry name" value="PAC"/>
    <property type="match status" value="2"/>
</dbReference>
<keyword evidence="4" id="KW-1185">Reference proteome</keyword>
<dbReference type="InterPro" id="IPR035965">
    <property type="entry name" value="PAS-like_dom_sf"/>
</dbReference>
<dbReference type="InterPro" id="IPR000700">
    <property type="entry name" value="PAS-assoc_C"/>
</dbReference>
<dbReference type="KEGG" id="amuc:Pan181_27700"/>
<dbReference type="Proteomes" id="UP000315750">
    <property type="component" value="Chromosome"/>
</dbReference>
<dbReference type="InterPro" id="IPR050903">
    <property type="entry name" value="Bact_Chemotaxis_MeTrfase"/>
</dbReference>
<dbReference type="InterPro" id="IPR036890">
    <property type="entry name" value="HATPase_C_sf"/>
</dbReference>
<dbReference type="CDD" id="cd00130">
    <property type="entry name" value="PAS"/>
    <property type="match status" value="2"/>
</dbReference>
<dbReference type="PANTHER" id="PTHR24422">
    <property type="entry name" value="CHEMOTAXIS PROTEIN METHYLTRANSFERASE"/>
    <property type="match status" value="1"/>
</dbReference>
<dbReference type="SMART" id="SM00091">
    <property type="entry name" value="PAS"/>
    <property type="match status" value="2"/>
</dbReference>
<name>A0A518APA5_9BACT</name>
<evidence type="ECO:0000259" key="2">
    <source>
        <dbReference type="PROSITE" id="PS50113"/>
    </source>
</evidence>
<protein>
    <submittedName>
        <fullName evidence="3">Biofilm dispersion protein BdlA</fullName>
    </submittedName>
</protein>
<feature type="domain" description="PAC" evidence="2">
    <location>
        <begin position="222"/>
        <end position="274"/>
    </location>
</feature>
<dbReference type="Gene3D" id="1.10.287.130">
    <property type="match status" value="1"/>
</dbReference>
<feature type="domain" description="PAC" evidence="2">
    <location>
        <begin position="93"/>
        <end position="145"/>
    </location>
</feature>
<dbReference type="InterPro" id="IPR000014">
    <property type="entry name" value="PAS"/>
</dbReference>
<dbReference type="PANTHER" id="PTHR24422:SF10">
    <property type="entry name" value="CHEMOTAXIS PROTEIN METHYLTRANSFERASE 2"/>
    <property type="match status" value="1"/>
</dbReference>
<dbReference type="InterPro" id="IPR013655">
    <property type="entry name" value="PAS_fold_3"/>
</dbReference>
<dbReference type="RefSeq" id="WP_145247293.1">
    <property type="nucleotide sequence ID" value="NZ_CP036278.1"/>
</dbReference>
<evidence type="ECO:0000259" key="1">
    <source>
        <dbReference type="PROSITE" id="PS50112"/>
    </source>
</evidence>
<sequence>MNPCGDRRLGSEDTRTVMQMLTARLEAIDRSQGRIEFTPDGIIIDVNDNYLDAMGYHRDEVLGRHHRCFVESAYRESDAYAEFWQSLREGEYQRGEFVRLTKDGYRRWIQANYNPIFDNDGQVWRIVKYAIDITAQKQAEQIAARAAVALDAQLTAIDRSHGRIEFNPDGVIIDVNDNYLHTMGYLRHEVLGQLHSIFVSQDESDSDQYEQFWQKLRSGQYQAGEFERYGKHGERKWIQGTYNPVKGESGEVEKIVKYATDITAEKQLLAAFAERQRLESLGGLAEGVAHEIGSPLQIALSCLEYMNQAHRRVQISRKAKQQLQVTNVVGREHSDGHRDAVCVVEAESLDIEGMLSAGEDALEAVRSIDKIVWAMKSATGDNSANTCDVKLKEVINDALTLTRSKWKEVSSPKVEVSSDAQYVCASRSHLFRVVSQMICASAESLKQVGTSSPDEGIIEVHTRQLEDNTIEIMVADNGLSADDRSRGSATYESIAEVDADSEQLAVLDEIALTSLGAEWSINDNPTGGAIAILAIPNEAG</sequence>
<evidence type="ECO:0000313" key="4">
    <source>
        <dbReference type="Proteomes" id="UP000315750"/>
    </source>
</evidence>
<dbReference type="InterPro" id="IPR001610">
    <property type="entry name" value="PAC"/>
</dbReference>
<dbReference type="SUPFAM" id="SSF55785">
    <property type="entry name" value="PYP-like sensor domain (PAS domain)"/>
    <property type="match status" value="2"/>
</dbReference>
<proteinExistence type="predicted"/>
<dbReference type="Gene3D" id="3.30.450.20">
    <property type="entry name" value="PAS domain"/>
    <property type="match status" value="2"/>
</dbReference>
<evidence type="ECO:0000313" key="3">
    <source>
        <dbReference type="EMBL" id="QDU56560.1"/>
    </source>
</evidence>
<accession>A0A518APA5</accession>
<organism evidence="3 4">
    <name type="scientific">Aeoliella mucimassa</name>
    <dbReference type="NCBI Taxonomy" id="2527972"/>
    <lineage>
        <taxon>Bacteria</taxon>
        <taxon>Pseudomonadati</taxon>
        <taxon>Planctomycetota</taxon>
        <taxon>Planctomycetia</taxon>
        <taxon>Pirellulales</taxon>
        <taxon>Lacipirellulaceae</taxon>
        <taxon>Aeoliella</taxon>
    </lineage>
</organism>
<dbReference type="SMART" id="SM00086">
    <property type="entry name" value="PAC"/>
    <property type="match status" value="2"/>
</dbReference>
<gene>
    <name evidence="3" type="primary">bdlA</name>
    <name evidence="3" type="ORF">Pan181_27700</name>
</gene>
<dbReference type="OrthoDB" id="221239at2"/>
<dbReference type="EMBL" id="CP036278">
    <property type="protein sequence ID" value="QDU56560.1"/>
    <property type="molecule type" value="Genomic_DNA"/>
</dbReference>
<feature type="domain" description="PAS" evidence="1">
    <location>
        <begin position="40"/>
        <end position="64"/>
    </location>
</feature>
<dbReference type="Gene3D" id="3.30.565.10">
    <property type="entry name" value="Histidine kinase-like ATPase, C-terminal domain"/>
    <property type="match status" value="1"/>
</dbReference>
<dbReference type="PROSITE" id="PS50112">
    <property type="entry name" value="PAS"/>
    <property type="match status" value="1"/>
</dbReference>
<dbReference type="NCBIfam" id="TIGR00229">
    <property type="entry name" value="sensory_box"/>
    <property type="match status" value="2"/>
</dbReference>
<dbReference type="Pfam" id="PF08447">
    <property type="entry name" value="PAS_3"/>
    <property type="match status" value="2"/>
</dbReference>
<reference evidence="3 4" key="1">
    <citation type="submission" date="2019-02" db="EMBL/GenBank/DDBJ databases">
        <title>Deep-cultivation of Planctomycetes and their phenomic and genomic characterization uncovers novel biology.</title>
        <authorList>
            <person name="Wiegand S."/>
            <person name="Jogler M."/>
            <person name="Boedeker C."/>
            <person name="Pinto D."/>
            <person name="Vollmers J."/>
            <person name="Rivas-Marin E."/>
            <person name="Kohn T."/>
            <person name="Peeters S.H."/>
            <person name="Heuer A."/>
            <person name="Rast P."/>
            <person name="Oberbeckmann S."/>
            <person name="Bunk B."/>
            <person name="Jeske O."/>
            <person name="Meyerdierks A."/>
            <person name="Storesund J.E."/>
            <person name="Kallscheuer N."/>
            <person name="Luecker S."/>
            <person name="Lage O.M."/>
            <person name="Pohl T."/>
            <person name="Merkel B.J."/>
            <person name="Hornburger P."/>
            <person name="Mueller R.-W."/>
            <person name="Bruemmer F."/>
            <person name="Labrenz M."/>
            <person name="Spormann A.M."/>
            <person name="Op den Camp H."/>
            <person name="Overmann J."/>
            <person name="Amann R."/>
            <person name="Jetten M.S.M."/>
            <person name="Mascher T."/>
            <person name="Medema M.H."/>
            <person name="Devos D.P."/>
            <person name="Kaster A.-K."/>
            <person name="Ovreas L."/>
            <person name="Rohde M."/>
            <person name="Galperin M.Y."/>
            <person name="Jogler C."/>
        </authorList>
    </citation>
    <scope>NUCLEOTIDE SEQUENCE [LARGE SCALE GENOMIC DNA]</scope>
    <source>
        <strain evidence="3 4">Pan181</strain>
    </source>
</reference>